<feature type="transmembrane region" description="Helical" evidence="8">
    <location>
        <begin position="523"/>
        <end position="544"/>
    </location>
</feature>
<evidence type="ECO:0000256" key="2">
    <source>
        <dbReference type="ARBA" id="ARBA00005982"/>
    </source>
</evidence>
<name>A0AAD4JP37_PERFH</name>
<evidence type="ECO:0000256" key="8">
    <source>
        <dbReference type="SAM" id="Phobius"/>
    </source>
</evidence>
<keyword evidence="4 8" id="KW-1133">Transmembrane helix</keyword>
<evidence type="ECO:0000256" key="4">
    <source>
        <dbReference type="ARBA" id="ARBA00022989"/>
    </source>
</evidence>
<evidence type="ECO:0000313" key="9">
    <source>
        <dbReference type="EMBL" id="KAH6836550.1"/>
    </source>
</evidence>
<evidence type="ECO:0000313" key="10">
    <source>
        <dbReference type="Proteomes" id="UP001190926"/>
    </source>
</evidence>
<organism evidence="9 10">
    <name type="scientific">Perilla frutescens var. hirtella</name>
    <name type="common">Perilla citriodora</name>
    <name type="synonym">Perilla setoyensis</name>
    <dbReference type="NCBI Taxonomy" id="608512"/>
    <lineage>
        <taxon>Eukaryota</taxon>
        <taxon>Viridiplantae</taxon>
        <taxon>Streptophyta</taxon>
        <taxon>Embryophyta</taxon>
        <taxon>Tracheophyta</taxon>
        <taxon>Spermatophyta</taxon>
        <taxon>Magnoliopsida</taxon>
        <taxon>eudicotyledons</taxon>
        <taxon>Gunneridae</taxon>
        <taxon>Pentapetalae</taxon>
        <taxon>asterids</taxon>
        <taxon>lamiids</taxon>
        <taxon>Lamiales</taxon>
        <taxon>Lamiaceae</taxon>
        <taxon>Nepetoideae</taxon>
        <taxon>Elsholtzieae</taxon>
        <taxon>Perilla</taxon>
    </lineage>
</organism>
<feature type="transmembrane region" description="Helical" evidence="8">
    <location>
        <begin position="188"/>
        <end position="206"/>
    </location>
</feature>
<proteinExistence type="inferred from homology"/>
<feature type="transmembrane region" description="Helical" evidence="8">
    <location>
        <begin position="480"/>
        <end position="503"/>
    </location>
</feature>
<dbReference type="GO" id="GO:0016020">
    <property type="term" value="C:membrane"/>
    <property type="evidence" value="ECO:0007669"/>
    <property type="project" value="UniProtKB-SubCell"/>
</dbReference>
<feature type="transmembrane region" description="Helical" evidence="8">
    <location>
        <begin position="408"/>
        <end position="428"/>
    </location>
</feature>
<dbReference type="Gene3D" id="1.20.1250.20">
    <property type="entry name" value="MFS general substrate transporter like domains"/>
    <property type="match status" value="1"/>
</dbReference>
<dbReference type="InterPro" id="IPR036259">
    <property type="entry name" value="MFS_trans_sf"/>
</dbReference>
<keyword evidence="10" id="KW-1185">Reference proteome</keyword>
<dbReference type="InterPro" id="IPR000109">
    <property type="entry name" value="POT_fam"/>
</dbReference>
<feature type="transmembrane region" description="Helical" evidence="8">
    <location>
        <begin position="147"/>
        <end position="167"/>
    </location>
</feature>
<dbReference type="AlphaFoldDB" id="A0AAD4JP37"/>
<feature type="transmembrane region" description="Helical" evidence="8">
    <location>
        <begin position="36"/>
        <end position="60"/>
    </location>
</feature>
<evidence type="ECO:0000256" key="1">
    <source>
        <dbReference type="ARBA" id="ARBA00004141"/>
    </source>
</evidence>
<dbReference type="Proteomes" id="UP001190926">
    <property type="component" value="Unassembled WGS sequence"/>
</dbReference>
<feature type="transmembrane region" description="Helical" evidence="8">
    <location>
        <begin position="72"/>
        <end position="92"/>
    </location>
</feature>
<accession>A0AAD4JP37</accession>
<protein>
    <recommendedName>
        <fullName evidence="11">Protein NRT1/ PTR FAMILY 2.7-like</fullName>
    </recommendedName>
</protein>
<sequence>MAALYADGITSLPGDGEAPPPTTEDRRRGGSITTPFIIATMFGLTLASTGSLNNLIVFLIKNFNIKRIDAAQINNVVNGCVNFFPLVAALLADSLLGCFSLIWISSLISLLGHILLVLTVTVDSLKPPACDYSGSNSCPTPSMTQYAMLYSALALVSIGVGGTRFTLATMGANQLTILSQQSSYFDRYFFSFYSASFIGATGIVYIEDNLSWGRGFLICIAANVLGLVLFLIGSRYYTRDKPRASPLVSLFRVVVASVRKRNAAISSEIADYYYGDDEVVISEAPTKRFRQLNRAALKTEGDILSNGSIASPWKLCSVEQVEDLKSLIRILPLWSSSIFLGTPIGVQISLTVVQALATNRHLSRTFEFPAATILVFSLISTAIGVAFIDHCFRPLWKITAGENPITPLQQIGIGHVFNIASMAVSALVESRRRSSAVSGHLMSVVWLVPQMVVVGIGEAFHFPGQVGLYYQEFPTCLKSLSTAMVAMLIGVAFYLSTAVLAFIRRITDWLPDDIDYGRVDYVYWVMVAIGIINFGYFLLISWSFKVQKWGEVVNEDEIVSGDEECTRQN</sequence>
<evidence type="ECO:0000256" key="7">
    <source>
        <dbReference type="SAM" id="MobiDB-lite"/>
    </source>
</evidence>
<dbReference type="PANTHER" id="PTHR11654">
    <property type="entry name" value="OLIGOPEPTIDE TRANSPORTER-RELATED"/>
    <property type="match status" value="1"/>
</dbReference>
<dbReference type="EMBL" id="SDAM02000019">
    <property type="protein sequence ID" value="KAH6836550.1"/>
    <property type="molecule type" value="Genomic_DNA"/>
</dbReference>
<feature type="transmembrane region" description="Helical" evidence="8">
    <location>
        <begin position="440"/>
        <end position="460"/>
    </location>
</feature>
<keyword evidence="5 8" id="KW-0472">Membrane</keyword>
<feature type="region of interest" description="Disordered" evidence="7">
    <location>
        <begin position="1"/>
        <end position="30"/>
    </location>
</feature>
<comment type="similarity">
    <text evidence="2">Belongs to the major facilitator superfamily. Proton-dependent oligopeptide transporter (POT/PTR) (TC 2.A.17) family.</text>
</comment>
<dbReference type="Pfam" id="PF00854">
    <property type="entry name" value="PTR2"/>
    <property type="match status" value="1"/>
</dbReference>
<feature type="transmembrane region" description="Helical" evidence="8">
    <location>
        <begin position="212"/>
        <end position="233"/>
    </location>
</feature>
<evidence type="ECO:0000256" key="3">
    <source>
        <dbReference type="ARBA" id="ARBA00022692"/>
    </source>
</evidence>
<evidence type="ECO:0008006" key="11">
    <source>
        <dbReference type="Google" id="ProtNLM"/>
    </source>
</evidence>
<comment type="caution">
    <text evidence="9">The sequence shown here is derived from an EMBL/GenBank/DDBJ whole genome shotgun (WGS) entry which is preliminary data.</text>
</comment>
<reference evidence="9 10" key="1">
    <citation type="journal article" date="2021" name="Nat. Commun.">
        <title>Incipient diploidization of the medicinal plant Perilla within 10,000 years.</title>
        <authorList>
            <person name="Zhang Y."/>
            <person name="Shen Q."/>
            <person name="Leng L."/>
            <person name="Zhang D."/>
            <person name="Chen S."/>
            <person name="Shi Y."/>
            <person name="Ning Z."/>
            <person name="Chen S."/>
        </authorList>
    </citation>
    <scope>NUCLEOTIDE SEQUENCE [LARGE SCALE GENOMIC DNA]</scope>
    <source>
        <strain evidence="10">cv. PC099</strain>
    </source>
</reference>
<evidence type="ECO:0000256" key="6">
    <source>
        <dbReference type="ARBA" id="ARBA00044504"/>
    </source>
</evidence>
<comment type="subcellular location">
    <subcellularLocation>
        <location evidence="1">Membrane</location>
        <topology evidence="1">Multi-pass membrane protein</topology>
    </subcellularLocation>
</comment>
<comment type="similarity">
    <text evidence="6">Belongs to the major facilitator superfamily. Phosphate:H(+) symporter (TC 2.A.1.9) family.</text>
</comment>
<keyword evidence="3 8" id="KW-0812">Transmembrane</keyword>
<gene>
    <name evidence="9" type="ORF">C2S53_005169</name>
</gene>
<feature type="transmembrane region" description="Helical" evidence="8">
    <location>
        <begin position="368"/>
        <end position="388"/>
    </location>
</feature>
<dbReference type="GO" id="GO:0022857">
    <property type="term" value="F:transmembrane transporter activity"/>
    <property type="evidence" value="ECO:0007669"/>
    <property type="project" value="InterPro"/>
</dbReference>
<dbReference type="SUPFAM" id="SSF103473">
    <property type="entry name" value="MFS general substrate transporter"/>
    <property type="match status" value="1"/>
</dbReference>
<evidence type="ECO:0000256" key="5">
    <source>
        <dbReference type="ARBA" id="ARBA00023136"/>
    </source>
</evidence>